<dbReference type="HOGENOM" id="CLU_1145230_0_0_2"/>
<feature type="transmembrane region" description="Helical" evidence="1">
    <location>
        <begin position="48"/>
        <end position="67"/>
    </location>
</feature>
<protein>
    <recommendedName>
        <fullName evidence="2">Zinc-ribbon domain-containing protein</fullName>
    </recommendedName>
</protein>
<sequence length="242" mass="26124">MVKCQRCGQENDGDADFCENCGANLNPLKNGGSRQPPHDRGMKQSTKILITVCILLVAVLGVSAAALSQLNKVATVPGSTVNSVNQSTSSTNNVKSSANAGPKTFSNGIIYFQYPSNWDVLPNTSNIMAIVGLPHYPSFSVYDESKYGYGSLSEYVSSSESQMTSNGFSIQSERNILVDGLHAHETTYQGKSGNGKLIIQRMVLVEKSPGSEYYALVGADNANQYDQDSSSFDQIMNSFKFL</sequence>
<dbReference type="eggNOG" id="arCOG06468">
    <property type="taxonomic scope" value="Archaea"/>
</dbReference>
<evidence type="ECO:0000313" key="4">
    <source>
        <dbReference type="Proteomes" id="UP000007490"/>
    </source>
</evidence>
<dbReference type="STRING" id="877455.Metbo_1574"/>
<dbReference type="OrthoDB" id="71372at2157"/>
<dbReference type="AlphaFoldDB" id="F0T8X3"/>
<evidence type="ECO:0000313" key="3">
    <source>
        <dbReference type="EMBL" id="ADZ09801.1"/>
    </source>
</evidence>
<name>F0T8X3_METLA</name>
<accession>F0T8X3</accession>
<dbReference type="InterPro" id="IPR026870">
    <property type="entry name" value="Zinc_ribbon_dom"/>
</dbReference>
<evidence type="ECO:0000259" key="2">
    <source>
        <dbReference type="Pfam" id="PF13240"/>
    </source>
</evidence>
<evidence type="ECO:0000256" key="1">
    <source>
        <dbReference type="SAM" id="Phobius"/>
    </source>
</evidence>
<reference evidence="4" key="1">
    <citation type="submission" date="2011-02" db="EMBL/GenBank/DDBJ databases">
        <title>Complete sequence of Methanobacterium sp. AL-21.</title>
        <authorList>
            <consortium name="US DOE Joint Genome Institute"/>
            <person name="Lucas S."/>
            <person name="Copeland A."/>
            <person name="Lapidus A."/>
            <person name="Cheng J.-F."/>
            <person name="Goodwin L."/>
            <person name="Pitluck S."/>
            <person name="Chertkov O."/>
            <person name="Detter J.C."/>
            <person name="Han C."/>
            <person name="Tapia R."/>
            <person name="Land M."/>
            <person name="Hauser L."/>
            <person name="Kyrpides N."/>
            <person name="Ivanova N."/>
            <person name="Mikhailova N."/>
            <person name="Pagani I."/>
            <person name="Cadillo-Quiroz H."/>
            <person name="Imachi H."/>
            <person name="Zinder S."/>
            <person name="Liu W."/>
            <person name="Woyke T."/>
        </authorList>
    </citation>
    <scope>NUCLEOTIDE SEQUENCE [LARGE SCALE GENOMIC DNA]</scope>
    <source>
        <strain evidence="4">AL-21</strain>
    </source>
</reference>
<dbReference type="KEGG" id="mel:Metbo_1574"/>
<dbReference type="Proteomes" id="UP000007490">
    <property type="component" value="Chromosome"/>
</dbReference>
<proteinExistence type="predicted"/>
<reference evidence="3 4" key="2">
    <citation type="journal article" date="2014" name="Int. J. Syst. Evol. Microbiol.">
        <title>Methanobacterium paludis sp. nov. and a novel strain of Methanobacterium lacus isolated from northern peatlands.</title>
        <authorList>
            <person name="Cadillo-Quiroz H."/>
            <person name="Brauer S.L."/>
            <person name="Goodson N."/>
            <person name="Yavitt J.B."/>
            <person name="Zinder S.H."/>
        </authorList>
    </citation>
    <scope>NUCLEOTIDE SEQUENCE [LARGE SCALE GENOMIC DNA]</scope>
    <source>
        <strain evidence="3 4">AL-21</strain>
    </source>
</reference>
<organism evidence="3 4">
    <name type="scientific">Methanobacterium lacus (strain AL-21)</name>
    <dbReference type="NCBI Taxonomy" id="877455"/>
    <lineage>
        <taxon>Archaea</taxon>
        <taxon>Methanobacteriati</taxon>
        <taxon>Methanobacteriota</taxon>
        <taxon>Methanomada group</taxon>
        <taxon>Methanobacteria</taxon>
        <taxon>Methanobacteriales</taxon>
        <taxon>Methanobacteriaceae</taxon>
        <taxon>Methanobacterium</taxon>
    </lineage>
</organism>
<gene>
    <name evidence="3" type="ordered locus">Metbo_1574</name>
</gene>
<keyword evidence="1" id="KW-0812">Transmembrane</keyword>
<feature type="domain" description="Zinc-ribbon" evidence="2">
    <location>
        <begin position="3"/>
        <end position="25"/>
    </location>
</feature>
<dbReference type="Pfam" id="PF13240">
    <property type="entry name" value="Zn_Ribbon_1"/>
    <property type="match status" value="1"/>
</dbReference>
<dbReference type="Pfam" id="PF18933">
    <property type="entry name" value="PsbP_2"/>
    <property type="match status" value="1"/>
</dbReference>
<dbReference type="eggNOG" id="arCOG01917">
    <property type="taxonomic scope" value="Archaea"/>
</dbReference>
<keyword evidence="1" id="KW-1133">Transmembrane helix</keyword>
<dbReference type="RefSeq" id="WP_013645152.1">
    <property type="nucleotide sequence ID" value="NC_015216.1"/>
</dbReference>
<dbReference type="Gene3D" id="3.40.1000.10">
    <property type="entry name" value="Mog1/PsbP, alpha/beta/alpha sandwich"/>
    <property type="match status" value="1"/>
</dbReference>
<dbReference type="GeneID" id="10278030"/>
<dbReference type="EMBL" id="CP002551">
    <property type="protein sequence ID" value="ADZ09801.1"/>
    <property type="molecule type" value="Genomic_DNA"/>
</dbReference>
<keyword evidence="4" id="KW-1185">Reference proteome</keyword>
<keyword evidence="1" id="KW-0472">Membrane</keyword>